<organism evidence="15">
    <name type="scientific">Guillardia theta</name>
    <name type="common">Cryptophyte</name>
    <name type="synonym">Cryptomonas phi</name>
    <dbReference type="NCBI Taxonomy" id="55529"/>
    <lineage>
        <taxon>Eukaryota</taxon>
        <taxon>Cryptophyceae</taxon>
        <taxon>Pyrenomonadales</taxon>
        <taxon>Geminigeraceae</taxon>
        <taxon>Guillardia</taxon>
    </lineage>
</organism>
<feature type="domain" description="Tr-type G" evidence="13">
    <location>
        <begin position="88"/>
        <end position="268"/>
    </location>
</feature>
<evidence type="ECO:0000256" key="9">
    <source>
        <dbReference type="ARBA" id="ARBA00023134"/>
    </source>
</evidence>
<dbReference type="EMBL" id="HBKN01031720">
    <property type="protein sequence ID" value="CAE2316737.1"/>
    <property type="molecule type" value="Transcribed_RNA"/>
</dbReference>
<name>A0A6U6BIF0_GUITH</name>
<dbReference type="FunFam" id="3.30.70.2570:FF:000001">
    <property type="entry name" value="Translation factor GUF1, mitochondrial"/>
    <property type="match status" value="1"/>
</dbReference>
<keyword evidence="6 11" id="KW-0999">Mitochondrion inner membrane</keyword>
<dbReference type="GO" id="GO:0045727">
    <property type="term" value="P:positive regulation of translation"/>
    <property type="evidence" value="ECO:0007669"/>
    <property type="project" value="UniProtKB-UniRule"/>
</dbReference>
<comment type="similarity">
    <text evidence="2">Belongs to the TRAFAC class translation factor GTPase superfamily. Classic translation factor GTPase family. LepA subfamily.</text>
</comment>
<evidence type="ECO:0000313" key="14">
    <source>
        <dbReference type="EMBL" id="CAE2316736.1"/>
    </source>
</evidence>
<dbReference type="GO" id="GO:0006412">
    <property type="term" value="P:translation"/>
    <property type="evidence" value="ECO:0007669"/>
    <property type="project" value="UniProtKB-KW"/>
</dbReference>
<dbReference type="Pfam" id="PF03144">
    <property type="entry name" value="GTP_EFTU_D2"/>
    <property type="match status" value="1"/>
</dbReference>
<evidence type="ECO:0000256" key="1">
    <source>
        <dbReference type="ARBA" id="ARBA00004229"/>
    </source>
</evidence>
<evidence type="ECO:0000256" key="8">
    <source>
        <dbReference type="ARBA" id="ARBA00023128"/>
    </source>
</evidence>
<dbReference type="InterPro" id="IPR035654">
    <property type="entry name" value="LepA_IV"/>
</dbReference>
<evidence type="ECO:0000259" key="13">
    <source>
        <dbReference type="PROSITE" id="PS51722"/>
    </source>
</evidence>
<evidence type="ECO:0000256" key="11">
    <source>
        <dbReference type="HAMAP-Rule" id="MF_03137"/>
    </source>
</evidence>
<dbReference type="Gene3D" id="3.30.70.870">
    <property type="entry name" value="Elongation Factor G (Translational Gtpase), domain 3"/>
    <property type="match status" value="1"/>
</dbReference>
<dbReference type="Gene3D" id="3.30.70.240">
    <property type="match status" value="1"/>
</dbReference>
<reference evidence="15" key="1">
    <citation type="submission" date="2021-01" db="EMBL/GenBank/DDBJ databases">
        <authorList>
            <person name="Corre E."/>
            <person name="Pelletier E."/>
            <person name="Niang G."/>
            <person name="Scheremetjew M."/>
            <person name="Finn R."/>
            <person name="Kale V."/>
            <person name="Holt S."/>
            <person name="Cochrane G."/>
            <person name="Meng A."/>
            <person name="Brown T."/>
            <person name="Cohen L."/>
        </authorList>
    </citation>
    <scope>NUCLEOTIDE SEQUENCE</scope>
    <source>
        <strain evidence="15">CCMP 2712</strain>
    </source>
</reference>
<feature type="binding site" evidence="11">
    <location>
        <begin position="161"/>
        <end position="165"/>
    </location>
    <ligand>
        <name>GTP</name>
        <dbReference type="ChEBI" id="CHEBI:37565"/>
    </ligand>
</feature>
<dbReference type="InterPro" id="IPR035647">
    <property type="entry name" value="EFG_III/V"/>
</dbReference>
<dbReference type="InterPro" id="IPR000640">
    <property type="entry name" value="EFG_V-like"/>
</dbReference>
<comment type="function">
    <text evidence="11">Promotes mitochondrial protein synthesis. May act as a fidelity factor of the translation reaction, by catalyzing a one-codon backward translocation of tRNAs on improperly translocated ribosomes. Binds to mitochondrial ribosomes in a GTP-dependent manner.</text>
</comment>
<dbReference type="EMBL" id="HBKN01031719">
    <property type="protein sequence ID" value="CAE2316736.1"/>
    <property type="molecule type" value="Transcribed_RNA"/>
</dbReference>
<sequence>MAHAHQCLRAESSHPHPPRACSSLRGNLAVREFHAGMADVRGWRWSTEHACRISSLYSTRDPAWRRNVISKPPEESEEVNYLRGVPQENIRNFSIIAHIDHGKSTLSDRLLQLTNTKLSEQRDQYMDKLQVERERGITVKAQSASLFYQQDGKDYLLNLIDTPGHVDFSYEVSRSLAACEGVILLIDASQGIEAQTLANHALATKNGLKIIPCMNKIDLPHADPDRVAAQVHAALGYAKEEILQVSGKTGVGVEELLRAVIERIPPPTGSLQNGLRALVFDTWYETFKGVVSLIRVMEGQIAHGEKFLMKSTDKTYEVHELGIMHPEATPVTRLQAGQVGYILCNMKSPAEARVGDTVCSDASVEALKGFQPPVPMVFAGIYPIDASDFDALNKAISKLLLNDTSVSIFKESSNALGLGFRCGFLGLLHMDVFRQRLEQEHNADIIITNPTVPFRVRLKKNPKEFVTISNPSDFPDQSQVIEFEEPVVKASLLMPTEHLGGVMELCTSRRARDLDMVYLDSGQVLLKCILPLGEIVIDFYDKIKGISAGYASLEYEPAGFQQAQISKVTFHLNGKPVDALTTIVHHTNAEQVGRRVTEKLKEVLDRQQFEVAVQAMVGGRVIARETIKAVRKNVLSRSGKTVGGGDVTRKKKLLEKQKEGKKKMKRIGDVELSQDAFLTVIDNS</sequence>
<dbReference type="Pfam" id="PF00009">
    <property type="entry name" value="GTP_EFTU"/>
    <property type="match status" value="1"/>
</dbReference>
<evidence type="ECO:0000256" key="5">
    <source>
        <dbReference type="ARBA" id="ARBA00022741"/>
    </source>
</evidence>
<keyword evidence="9 11" id="KW-0342">GTP-binding</keyword>
<comment type="catalytic activity">
    <reaction evidence="11">
        <text>GTP + H2O = GDP + phosphate + H(+)</text>
        <dbReference type="Rhea" id="RHEA:19669"/>
        <dbReference type="ChEBI" id="CHEBI:15377"/>
        <dbReference type="ChEBI" id="CHEBI:15378"/>
        <dbReference type="ChEBI" id="CHEBI:37565"/>
        <dbReference type="ChEBI" id="CHEBI:43474"/>
        <dbReference type="ChEBI" id="CHEBI:58189"/>
        <dbReference type="EC" id="3.6.5.n1"/>
    </reaction>
</comment>
<dbReference type="InterPro" id="IPR000795">
    <property type="entry name" value="T_Tr_GTP-bd_dom"/>
</dbReference>
<comment type="subcellular location">
    <subcellularLocation>
        <location evidence="11">Mitochondrion inner membrane</location>
        <topology evidence="11">Peripheral membrane protein</topology>
        <orientation evidence="11">Matrix side</orientation>
    </subcellularLocation>
    <subcellularLocation>
        <location evidence="1">Plastid</location>
        <location evidence="1">Chloroplast</location>
    </subcellularLocation>
</comment>
<keyword evidence="11" id="KW-0648">Protein biosynthesis</keyword>
<dbReference type="GO" id="GO:0005743">
    <property type="term" value="C:mitochondrial inner membrane"/>
    <property type="evidence" value="ECO:0007669"/>
    <property type="project" value="UniProtKB-SubCell"/>
</dbReference>
<keyword evidence="5 11" id="KW-0547">Nucleotide-binding</keyword>
<keyword evidence="4" id="KW-0934">Plastid</keyword>
<dbReference type="CDD" id="cd16260">
    <property type="entry name" value="EF4_III"/>
    <property type="match status" value="1"/>
</dbReference>
<dbReference type="GO" id="GO:0005759">
    <property type="term" value="C:mitochondrial matrix"/>
    <property type="evidence" value="ECO:0007669"/>
    <property type="project" value="UniProtKB-UniRule"/>
</dbReference>
<dbReference type="NCBIfam" id="TIGR01393">
    <property type="entry name" value="lepA"/>
    <property type="match status" value="1"/>
</dbReference>
<dbReference type="InterPro" id="IPR005225">
    <property type="entry name" value="Small_GTP-bd"/>
</dbReference>
<dbReference type="InterPro" id="IPR038363">
    <property type="entry name" value="LepA_C_sf"/>
</dbReference>
<protein>
    <recommendedName>
        <fullName evidence="11">Translation factor GUF1 homolog, mitochondrial</fullName>
        <ecNumber evidence="11">3.6.5.n1</ecNumber>
    </recommendedName>
    <alternativeName>
        <fullName evidence="11">Elongation factor 4 homolog</fullName>
        <shortName evidence="11">EF-4</shortName>
    </alternativeName>
    <alternativeName>
        <fullName evidence="11">GTPase GUF1 homolog</fullName>
    </alternativeName>
    <alternativeName>
        <fullName evidence="11">Ribosomal back-translocase</fullName>
    </alternativeName>
</protein>
<dbReference type="FunFam" id="3.30.70.870:FF:000004">
    <property type="entry name" value="Translation factor GUF1, mitochondrial"/>
    <property type="match status" value="1"/>
</dbReference>
<gene>
    <name evidence="14" type="ORF">GTHE00462_LOCUS24672</name>
    <name evidence="15" type="ORF">GTHE00462_LOCUS24673</name>
</gene>
<dbReference type="InterPro" id="IPR027417">
    <property type="entry name" value="P-loop_NTPase"/>
</dbReference>
<feature type="binding site" evidence="11">
    <location>
        <begin position="215"/>
        <end position="218"/>
    </location>
    <ligand>
        <name>GTP</name>
        <dbReference type="ChEBI" id="CHEBI:37565"/>
    </ligand>
</feature>
<dbReference type="GO" id="GO:0097177">
    <property type="term" value="F:mitochondrial ribosome binding"/>
    <property type="evidence" value="ECO:0007669"/>
    <property type="project" value="TreeGrafter"/>
</dbReference>
<dbReference type="InterPro" id="IPR004161">
    <property type="entry name" value="EFTu-like_2"/>
</dbReference>
<dbReference type="NCBIfam" id="TIGR00231">
    <property type="entry name" value="small_GTP"/>
    <property type="match status" value="1"/>
</dbReference>
<dbReference type="FunFam" id="3.40.50.300:FF:000078">
    <property type="entry name" value="Elongation factor 4"/>
    <property type="match status" value="1"/>
</dbReference>
<dbReference type="PROSITE" id="PS51722">
    <property type="entry name" value="G_TR_2"/>
    <property type="match status" value="1"/>
</dbReference>
<dbReference type="Pfam" id="PF06421">
    <property type="entry name" value="LepA_C"/>
    <property type="match status" value="1"/>
</dbReference>
<evidence type="ECO:0000256" key="12">
    <source>
        <dbReference type="SAM" id="MobiDB-lite"/>
    </source>
</evidence>
<dbReference type="AlphaFoldDB" id="A0A6U6BIF0"/>
<dbReference type="EC" id="3.6.5.n1" evidence="11"/>
<dbReference type="PANTHER" id="PTHR43512">
    <property type="entry name" value="TRANSLATION FACTOR GUF1-RELATED"/>
    <property type="match status" value="1"/>
</dbReference>
<dbReference type="InterPro" id="IPR009000">
    <property type="entry name" value="Transl_B-barrel_sf"/>
</dbReference>
<keyword evidence="7 11" id="KW-0378">Hydrolase</keyword>
<dbReference type="CDD" id="cd03699">
    <property type="entry name" value="EF4_II"/>
    <property type="match status" value="1"/>
</dbReference>
<dbReference type="GO" id="GO:0003924">
    <property type="term" value="F:GTPase activity"/>
    <property type="evidence" value="ECO:0007669"/>
    <property type="project" value="UniProtKB-UniRule"/>
</dbReference>
<dbReference type="SUPFAM" id="SSF54980">
    <property type="entry name" value="EF-G C-terminal domain-like"/>
    <property type="match status" value="2"/>
</dbReference>
<dbReference type="FunFam" id="3.30.70.240:FF:000007">
    <property type="entry name" value="Translation factor GUF1, mitochondrial"/>
    <property type="match status" value="1"/>
</dbReference>
<dbReference type="CDD" id="cd03709">
    <property type="entry name" value="lepA_C"/>
    <property type="match status" value="1"/>
</dbReference>
<evidence type="ECO:0000256" key="3">
    <source>
        <dbReference type="ARBA" id="ARBA00022528"/>
    </source>
</evidence>
<dbReference type="InterPro" id="IPR006297">
    <property type="entry name" value="EF-4"/>
</dbReference>
<evidence type="ECO:0000256" key="6">
    <source>
        <dbReference type="ARBA" id="ARBA00022792"/>
    </source>
</evidence>
<keyword evidence="8 11" id="KW-0496">Mitochondrion</keyword>
<evidence type="ECO:0000256" key="10">
    <source>
        <dbReference type="ARBA" id="ARBA00023136"/>
    </source>
</evidence>
<dbReference type="HAMAP" id="MF_00071">
    <property type="entry name" value="LepA"/>
    <property type="match status" value="1"/>
</dbReference>
<dbReference type="Gene3D" id="2.40.30.10">
    <property type="entry name" value="Translation factors"/>
    <property type="match status" value="1"/>
</dbReference>
<dbReference type="PANTHER" id="PTHR43512:SF7">
    <property type="entry name" value="TRANSLATION FACTOR GUF1, MITOCHONDRIAL"/>
    <property type="match status" value="1"/>
</dbReference>
<dbReference type="SUPFAM" id="SSF50447">
    <property type="entry name" value="Translation proteins"/>
    <property type="match status" value="1"/>
</dbReference>
<feature type="region of interest" description="Disordered" evidence="12">
    <location>
        <begin position="1"/>
        <end position="20"/>
    </location>
</feature>
<dbReference type="CDD" id="cd01890">
    <property type="entry name" value="LepA"/>
    <property type="match status" value="1"/>
</dbReference>
<proteinExistence type="inferred from homology"/>
<dbReference type="InterPro" id="IPR031157">
    <property type="entry name" value="G_TR_CS"/>
</dbReference>
<keyword evidence="3" id="KW-0150">Chloroplast</keyword>
<dbReference type="PRINTS" id="PR00315">
    <property type="entry name" value="ELONGATNFCT"/>
</dbReference>
<comment type="similarity">
    <text evidence="11">Belongs to the GTP-binding elongation factor family. LepA subfamily.</text>
</comment>
<evidence type="ECO:0000313" key="15">
    <source>
        <dbReference type="EMBL" id="CAE2316737.1"/>
    </source>
</evidence>
<dbReference type="InterPro" id="IPR013842">
    <property type="entry name" value="LepA_CTD"/>
</dbReference>
<evidence type="ECO:0000256" key="4">
    <source>
        <dbReference type="ARBA" id="ARBA00022640"/>
    </source>
</evidence>
<keyword evidence="10 11" id="KW-0472">Membrane</keyword>
<dbReference type="SUPFAM" id="SSF52540">
    <property type="entry name" value="P-loop containing nucleoside triphosphate hydrolases"/>
    <property type="match status" value="1"/>
</dbReference>
<dbReference type="PROSITE" id="PS00301">
    <property type="entry name" value="G_TR_1"/>
    <property type="match status" value="1"/>
</dbReference>
<dbReference type="FunFam" id="2.40.30.10:FF:000015">
    <property type="entry name" value="Translation factor GUF1, mitochondrial"/>
    <property type="match status" value="1"/>
</dbReference>
<dbReference type="Gene3D" id="3.30.70.2570">
    <property type="entry name" value="Elongation factor 4, C-terminal domain"/>
    <property type="match status" value="1"/>
</dbReference>
<accession>A0A6U6BIF0</accession>
<feature type="binding site" evidence="11">
    <location>
        <begin position="97"/>
        <end position="104"/>
    </location>
    <ligand>
        <name>GTP</name>
        <dbReference type="ChEBI" id="CHEBI:37565"/>
    </ligand>
</feature>
<dbReference type="Pfam" id="PF00679">
    <property type="entry name" value="EFG_C"/>
    <property type="match status" value="1"/>
</dbReference>
<dbReference type="Gene3D" id="3.40.50.300">
    <property type="entry name" value="P-loop containing nucleotide triphosphate hydrolases"/>
    <property type="match status" value="1"/>
</dbReference>
<evidence type="ECO:0000256" key="7">
    <source>
        <dbReference type="ARBA" id="ARBA00022801"/>
    </source>
</evidence>
<dbReference type="GO" id="GO:0005525">
    <property type="term" value="F:GTP binding"/>
    <property type="evidence" value="ECO:0007669"/>
    <property type="project" value="UniProtKB-UniRule"/>
</dbReference>
<dbReference type="GO" id="GO:0009507">
    <property type="term" value="C:chloroplast"/>
    <property type="evidence" value="ECO:0007669"/>
    <property type="project" value="UniProtKB-SubCell"/>
</dbReference>
<evidence type="ECO:0000256" key="2">
    <source>
        <dbReference type="ARBA" id="ARBA00005454"/>
    </source>
</evidence>